<protein>
    <recommendedName>
        <fullName evidence="4">procollagen-proline 4-dioxygenase</fullName>
        <ecNumber evidence="4">1.14.11.2</ecNumber>
    </recommendedName>
</protein>
<keyword evidence="11" id="KW-0560">Oxidoreductase</keyword>
<accession>A0AAD3TFB9</accession>
<dbReference type="InterPro" id="IPR006620">
    <property type="entry name" value="Pro_4_hyd_alph"/>
</dbReference>
<evidence type="ECO:0000313" key="18">
    <source>
        <dbReference type="Proteomes" id="UP001279734"/>
    </source>
</evidence>
<comment type="similarity">
    <text evidence="3">Belongs to the P4HA family.</text>
</comment>
<keyword evidence="6" id="KW-0479">Metal-binding</keyword>
<evidence type="ECO:0000256" key="13">
    <source>
        <dbReference type="ARBA" id="ARBA00023136"/>
    </source>
</evidence>
<sequence length="314" mass="35431">MVSILSILLLLGHASSFFGGFVDNSRKMMKNKRVNPEGLTNLTHSVRSSRIDPSLVVQLLWRPRVFVYEGFISYEECDYLISLAQQKRGEISSLDSDTKGPTKRSEFPLDMDDDLLSRIEEKISAWTLLPQENSRPLKLMHYGHEEAKQRYDYFGNKSAFESGGLPLMATVIIFLSNVSRGGDILFSNSELKDSGLKKKVWFYPSKGSSSDLLRPIKGNALLFFNVHPKCLPDKSSSHERFAVLQGELWCAAKFFHLRAVDEDEVPSESDTSECTDEDDSCPQWAALGECHRNPVFMVGSPDYYGTCRKSCKVC</sequence>
<evidence type="ECO:0000256" key="5">
    <source>
        <dbReference type="ARBA" id="ARBA00022692"/>
    </source>
</evidence>
<comment type="catalytic activity">
    <reaction evidence="14">
        <text>L-prolyl-[collagen] + 2-oxoglutarate + O2 = trans-4-hydroxy-L-prolyl-[collagen] + succinate + CO2</text>
        <dbReference type="Rhea" id="RHEA:18945"/>
        <dbReference type="Rhea" id="RHEA-COMP:11676"/>
        <dbReference type="Rhea" id="RHEA-COMP:11680"/>
        <dbReference type="ChEBI" id="CHEBI:15379"/>
        <dbReference type="ChEBI" id="CHEBI:16526"/>
        <dbReference type="ChEBI" id="CHEBI:16810"/>
        <dbReference type="ChEBI" id="CHEBI:30031"/>
        <dbReference type="ChEBI" id="CHEBI:50342"/>
        <dbReference type="ChEBI" id="CHEBI:61965"/>
        <dbReference type="EC" id="1.14.11.2"/>
    </reaction>
</comment>
<evidence type="ECO:0000256" key="6">
    <source>
        <dbReference type="ARBA" id="ARBA00022723"/>
    </source>
</evidence>
<gene>
    <name evidence="17" type="ORF">Nepgr_029964</name>
</gene>
<keyword evidence="10" id="KW-1133">Transmembrane helix</keyword>
<evidence type="ECO:0000313" key="17">
    <source>
        <dbReference type="EMBL" id="GMH28121.1"/>
    </source>
</evidence>
<dbReference type="GO" id="GO:0005789">
    <property type="term" value="C:endoplasmic reticulum membrane"/>
    <property type="evidence" value="ECO:0007669"/>
    <property type="project" value="UniProtKB-SubCell"/>
</dbReference>
<dbReference type="GO" id="GO:0005506">
    <property type="term" value="F:iron ion binding"/>
    <property type="evidence" value="ECO:0007669"/>
    <property type="project" value="InterPro"/>
</dbReference>
<feature type="signal peptide" evidence="15">
    <location>
        <begin position="1"/>
        <end position="16"/>
    </location>
</feature>
<evidence type="ECO:0000256" key="14">
    <source>
        <dbReference type="ARBA" id="ARBA00049169"/>
    </source>
</evidence>
<dbReference type="InterPro" id="IPR003582">
    <property type="entry name" value="ShKT_dom"/>
</dbReference>
<comment type="subcellular location">
    <subcellularLocation>
        <location evidence="2">Endoplasmic reticulum membrane</location>
        <topology evidence="2">Single-pass type II membrane protein</topology>
    </subcellularLocation>
</comment>
<dbReference type="GO" id="GO:0004656">
    <property type="term" value="F:procollagen-proline 4-dioxygenase activity"/>
    <property type="evidence" value="ECO:0007669"/>
    <property type="project" value="UniProtKB-EC"/>
</dbReference>
<evidence type="ECO:0000259" key="16">
    <source>
        <dbReference type="PROSITE" id="PS51670"/>
    </source>
</evidence>
<keyword evidence="13" id="KW-0472">Membrane</keyword>
<dbReference type="InterPro" id="IPR045054">
    <property type="entry name" value="P4HA-like"/>
</dbReference>
<dbReference type="GO" id="GO:0031418">
    <property type="term" value="F:L-ascorbic acid binding"/>
    <property type="evidence" value="ECO:0007669"/>
    <property type="project" value="InterPro"/>
</dbReference>
<reference evidence="17" key="1">
    <citation type="submission" date="2023-05" db="EMBL/GenBank/DDBJ databases">
        <title>Nepenthes gracilis genome sequencing.</title>
        <authorList>
            <person name="Fukushima K."/>
        </authorList>
    </citation>
    <scope>NUCLEOTIDE SEQUENCE</scope>
    <source>
        <strain evidence="17">SING2019-196</strain>
    </source>
</reference>
<evidence type="ECO:0000256" key="10">
    <source>
        <dbReference type="ARBA" id="ARBA00022989"/>
    </source>
</evidence>
<evidence type="ECO:0000256" key="8">
    <source>
        <dbReference type="ARBA" id="ARBA00022964"/>
    </source>
</evidence>
<evidence type="ECO:0000256" key="3">
    <source>
        <dbReference type="ARBA" id="ARBA00006511"/>
    </source>
</evidence>
<evidence type="ECO:0000256" key="15">
    <source>
        <dbReference type="SAM" id="SignalP"/>
    </source>
</evidence>
<dbReference type="PANTHER" id="PTHR10869">
    <property type="entry name" value="PROLYL 4-HYDROXYLASE ALPHA SUBUNIT"/>
    <property type="match status" value="1"/>
</dbReference>
<dbReference type="Gene3D" id="2.60.120.620">
    <property type="entry name" value="q2cbj1_9rhob like domain"/>
    <property type="match status" value="1"/>
</dbReference>
<keyword evidence="15" id="KW-0732">Signal</keyword>
<feature type="chain" id="PRO_5042264650" description="procollagen-proline 4-dioxygenase" evidence="15">
    <location>
        <begin position="17"/>
        <end position="314"/>
    </location>
</feature>
<proteinExistence type="inferred from homology"/>
<comment type="cofactor">
    <cofactor evidence="1">
        <name>L-ascorbate</name>
        <dbReference type="ChEBI" id="CHEBI:38290"/>
    </cofactor>
</comment>
<evidence type="ECO:0000256" key="7">
    <source>
        <dbReference type="ARBA" id="ARBA00022824"/>
    </source>
</evidence>
<keyword evidence="5" id="KW-0812">Transmembrane</keyword>
<evidence type="ECO:0000256" key="9">
    <source>
        <dbReference type="ARBA" id="ARBA00022968"/>
    </source>
</evidence>
<keyword evidence="8" id="KW-0223">Dioxygenase</keyword>
<organism evidence="17 18">
    <name type="scientific">Nepenthes gracilis</name>
    <name type="common">Slender pitcher plant</name>
    <dbReference type="NCBI Taxonomy" id="150966"/>
    <lineage>
        <taxon>Eukaryota</taxon>
        <taxon>Viridiplantae</taxon>
        <taxon>Streptophyta</taxon>
        <taxon>Embryophyta</taxon>
        <taxon>Tracheophyta</taxon>
        <taxon>Spermatophyta</taxon>
        <taxon>Magnoliopsida</taxon>
        <taxon>eudicotyledons</taxon>
        <taxon>Gunneridae</taxon>
        <taxon>Pentapetalae</taxon>
        <taxon>Caryophyllales</taxon>
        <taxon>Nepenthaceae</taxon>
        <taxon>Nepenthes</taxon>
    </lineage>
</organism>
<dbReference type="PROSITE" id="PS51670">
    <property type="entry name" value="SHKT"/>
    <property type="match status" value="1"/>
</dbReference>
<evidence type="ECO:0000256" key="1">
    <source>
        <dbReference type="ARBA" id="ARBA00001961"/>
    </source>
</evidence>
<comment type="caution">
    <text evidence="17">The sequence shown here is derived from an EMBL/GenBank/DDBJ whole genome shotgun (WGS) entry which is preliminary data.</text>
</comment>
<dbReference type="Pfam" id="PF01549">
    <property type="entry name" value="ShK"/>
    <property type="match status" value="1"/>
</dbReference>
<dbReference type="SMART" id="SM00702">
    <property type="entry name" value="P4Hc"/>
    <property type="match status" value="1"/>
</dbReference>
<dbReference type="Proteomes" id="UP001279734">
    <property type="component" value="Unassembled WGS sequence"/>
</dbReference>
<dbReference type="EMBL" id="BSYO01000034">
    <property type="protein sequence ID" value="GMH28121.1"/>
    <property type="molecule type" value="Genomic_DNA"/>
</dbReference>
<keyword evidence="9" id="KW-0735">Signal-anchor</keyword>
<evidence type="ECO:0000256" key="11">
    <source>
        <dbReference type="ARBA" id="ARBA00023002"/>
    </source>
</evidence>
<dbReference type="AlphaFoldDB" id="A0AAD3TFB9"/>
<keyword evidence="18" id="KW-1185">Reference proteome</keyword>
<evidence type="ECO:0000256" key="2">
    <source>
        <dbReference type="ARBA" id="ARBA00004648"/>
    </source>
</evidence>
<feature type="domain" description="ShKT" evidence="16">
    <location>
        <begin position="274"/>
        <end position="314"/>
    </location>
</feature>
<dbReference type="PANTHER" id="PTHR10869:SF102">
    <property type="entry name" value="PROLYL 4-HYDROXYLASE 12-RELATED"/>
    <property type="match status" value="1"/>
</dbReference>
<name>A0AAD3TFB9_NEPGR</name>
<evidence type="ECO:0000256" key="12">
    <source>
        <dbReference type="ARBA" id="ARBA00023004"/>
    </source>
</evidence>
<keyword evidence="12" id="KW-0408">Iron</keyword>
<evidence type="ECO:0000256" key="4">
    <source>
        <dbReference type="ARBA" id="ARBA00012269"/>
    </source>
</evidence>
<dbReference type="SMART" id="SM00254">
    <property type="entry name" value="ShKT"/>
    <property type="match status" value="1"/>
</dbReference>
<keyword evidence="7" id="KW-0256">Endoplasmic reticulum</keyword>
<dbReference type="EC" id="1.14.11.2" evidence="4"/>